<dbReference type="Proteomes" id="UP001374535">
    <property type="component" value="Chromosome 3"/>
</dbReference>
<proteinExistence type="predicted"/>
<dbReference type="PANTHER" id="PTHR15503">
    <property type="entry name" value="LDOC1 RELATED"/>
    <property type="match status" value="1"/>
</dbReference>
<sequence>MQARREKNLCYNCDERCTRGHRCKTQFLLLISNTSEDDPIQPDDPDPPPTKVTSSESGLISLHALSGQWAPRTLRLTGSLNGYQVQILVDSGATHNFIQSRVAHFLQLHTEPTPNPLKVMVGNGDFLPCSTLCPKAQLKVASFQFSVDLYPLQLSGNDIVLGVHWLTQVSPFVMDYNGPFMRFMWEGTLVELKGETGPTPSSISIHQLRRLQQTNRVEALYQLTLDQPPSYHSYSLTPVPPSLSKSTLSPSLPTSNHPPLQTLLTKYASLFQPPTNLPPSRPIDHDITLQPNSAPISVRPYRYPHFQKHEIE</sequence>
<evidence type="ECO:0000256" key="1">
    <source>
        <dbReference type="SAM" id="MobiDB-lite"/>
    </source>
</evidence>
<feature type="region of interest" description="Disordered" evidence="1">
    <location>
        <begin position="34"/>
        <end position="56"/>
    </location>
</feature>
<dbReference type="Pfam" id="PF08284">
    <property type="entry name" value="RVP_2"/>
    <property type="match status" value="1"/>
</dbReference>
<dbReference type="CDD" id="cd00303">
    <property type="entry name" value="retropepsin_like"/>
    <property type="match status" value="1"/>
</dbReference>
<dbReference type="InterPro" id="IPR032567">
    <property type="entry name" value="RTL1-rel"/>
</dbReference>
<dbReference type="InterPro" id="IPR001969">
    <property type="entry name" value="Aspartic_peptidase_AS"/>
</dbReference>
<organism evidence="2 3">
    <name type="scientific">Vigna mungo</name>
    <name type="common">Black gram</name>
    <name type="synonym">Phaseolus mungo</name>
    <dbReference type="NCBI Taxonomy" id="3915"/>
    <lineage>
        <taxon>Eukaryota</taxon>
        <taxon>Viridiplantae</taxon>
        <taxon>Streptophyta</taxon>
        <taxon>Embryophyta</taxon>
        <taxon>Tracheophyta</taxon>
        <taxon>Spermatophyta</taxon>
        <taxon>Magnoliopsida</taxon>
        <taxon>eudicotyledons</taxon>
        <taxon>Gunneridae</taxon>
        <taxon>Pentapetalae</taxon>
        <taxon>rosids</taxon>
        <taxon>fabids</taxon>
        <taxon>Fabales</taxon>
        <taxon>Fabaceae</taxon>
        <taxon>Papilionoideae</taxon>
        <taxon>50 kb inversion clade</taxon>
        <taxon>NPAAA clade</taxon>
        <taxon>indigoferoid/millettioid clade</taxon>
        <taxon>Phaseoleae</taxon>
        <taxon>Vigna</taxon>
    </lineage>
</organism>
<dbReference type="PANTHER" id="PTHR15503:SF22">
    <property type="entry name" value="TRANSPOSON TY3-I GAG POLYPROTEIN"/>
    <property type="match status" value="1"/>
</dbReference>
<dbReference type="AlphaFoldDB" id="A0AAQ3NXU0"/>
<dbReference type="GO" id="GO:0006508">
    <property type="term" value="P:proteolysis"/>
    <property type="evidence" value="ECO:0007669"/>
    <property type="project" value="InterPro"/>
</dbReference>
<dbReference type="EMBL" id="CP144698">
    <property type="protein sequence ID" value="WVZ17052.1"/>
    <property type="molecule type" value="Genomic_DNA"/>
</dbReference>
<name>A0AAQ3NXU0_VIGMU</name>
<evidence type="ECO:0008006" key="4">
    <source>
        <dbReference type="Google" id="ProtNLM"/>
    </source>
</evidence>
<dbReference type="Gene3D" id="2.40.70.10">
    <property type="entry name" value="Acid Proteases"/>
    <property type="match status" value="1"/>
</dbReference>
<protein>
    <recommendedName>
        <fullName evidence="4">RVP_2 domain-containing protein</fullName>
    </recommendedName>
</protein>
<dbReference type="InterPro" id="IPR021109">
    <property type="entry name" value="Peptidase_aspartic_dom_sf"/>
</dbReference>
<dbReference type="PROSITE" id="PS00141">
    <property type="entry name" value="ASP_PROTEASE"/>
    <property type="match status" value="1"/>
</dbReference>
<keyword evidence="3" id="KW-1185">Reference proteome</keyword>
<dbReference type="GO" id="GO:0004190">
    <property type="term" value="F:aspartic-type endopeptidase activity"/>
    <property type="evidence" value="ECO:0007669"/>
    <property type="project" value="InterPro"/>
</dbReference>
<accession>A0AAQ3NXU0</accession>
<feature type="compositionally biased region" description="Acidic residues" evidence="1">
    <location>
        <begin position="35"/>
        <end position="46"/>
    </location>
</feature>
<dbReference type="SUPFAM" id="SSF50630">
    <property type="entry name" value="Acid proteases"/>
    <property type="match status" value="1"/>
</dbReference>
<evidence type="ECO:0000313" key="3">
    <source>
        <dbReference type="Proteomes" id="UP001374535"/>
    </source>
</evidence>
<evidence type="ECO:0000313" key="2">
    <source>
        <dbReference type="EMBL" id="WVZ17052.1"/>
    </source>
</evidence>
<gene>
    <name evidence="2" type="ORF">V8G54_010034</name>
</gene>
<reference evidence="2 3" key="1">
    <citation type="journal article" date="2023" name="Life. Sci Alliance">
        <title>Evolutionary insights into 3D genome organization and epigenetic landscape of Vigna mungo.</title>
        <authorList>
            <person name="Junaid A."/>
            <person name="Singh B."/>
            <person name="Bhatia S."/>
        </authorList>
    </citation>
    <scope>NUCLEOTIDE SEQUENCE [LARGE SCALE GENOMIC DNA]</scope>
    <source>
        <strain evidence="2">Urdbean</strain>
    </source>
</reference>